<gene>
    <name evidence="1" type="ORF">Pmgp_03819</name>
</gene>
<dbReference type="EMBL" id="QFFZ01000133">
    <property type="protein sequence ID" value="TEB05191.1"/>
    <property type="molecule type" value="Genomic_DNA"/>
</dbReference>
<proteinExistence type="predicted"/>
<name>A0A4Y7R961_9FIRM</name>
<protein>
    <submittedName>
        <fullName evidence="1">Uncharacterized protein</fullName>
    </submittedName>
</protein>
<comment type="caution">
    <text evidence="1">The sequence shown here is derived from an EMBL/GenBank/DDBJ whole genome shotgun (WGS) entry which is preliminary data.</text>
</comment>
<evidence type="ECO:0000313" key="2">
    <source>
        <dbReference type="Proteomes" id="UP000297597"/>
    </source>
</evidence>
<accession>A0A4Y7R961</accession>
<evidence type="ECO:0000313" key="1">
    <source>
        <dbReference type="EMBL" id="TEB05191.1"/>
    </source>
</evidence>
<sequence>MNKIGIAVGGGKAFGISLIALFALSLAALTLAYKAGQNKNQISY</sequence>
<organism evidence="1 2">
    <name type="scientific">Pelotomaculum propionicicum</name>
    <dbReference type="NCBI Taxonomy" id="258475"/>
    <lineage>
        <taxon>Bacteria</taxon>
        <taxon>Bacillati</taxon>
        <taxon>Bacillota</taxon>
        <taxon>Clostridia</taxon>
        <taxon>Eubacteriales</taxon>
        <taxon>Desulfotomaculaceae</taxon>
        <taxon>Pelotomaculum</taxon>
    </lineage>
</organism>
<dbReference type="Proteomes" id="UP000297597">
    <property type="component" value="Unassembled WGS sequence"/>
</dbReference>
<keyword evidence="2" id="KW-1185">Reference proteome</keyword>
<dbReference type="AlphaFoldDB" id="A0A4Y7R961"/>
<reference evidence="1 2" key="1">
    <citation type="journal article" date="2018" name="Environ. Microbiol.">
        <title>Novel energy conservation strategies and behaviour of Pelotomaculum schinkii driving syntrophic propionate catabolism.</title>
        <authorList>
            <person name="Hidalgo-Ahumada C.A.P."/>
            <person name="Nobu M.K."/>
            <person name="Narihiro T."/>
            <person name="Tamaki H."/>
            <person name="Liu W.T."/>
            <person name="Kamagata Y."/>
            <person name="Stams A.J.M."/>
            <person name="Imachi H."/>
            <person name="Sousa D.Z."/>
        </authorList>
    </citation>
    <scope>NUCLEOTIDE SEQUENCE [LARGE SCALE GENOMIC DNA]</scope>
    <source>
        <strain evidence="1 2">MGP</strain>
    </source>
</reference>
<dbReference type="RefSeq" id="WP_282432925.1">
    <property type="nucleotide sequence ID" value="NZ_QFFZ01000133.1"/>
</dbReference>